<evidence type="ECO:0000313" key="2">
    <source>
        <dbReference type="Proteomes" id="UP000824120"/>
    </source>
</evidence>
<organism evidence="1 2">
    <name type="scientific">Solanum commersonii</name>
    <name type="common">Commerson's wild potato</name>
    <name type="synonym">Commerson's nightshade</name>
    <dbReference type="NCBI Taxonomy" id="4109"/>
    <lineage>
        <taxon>Eukaryota</taxon>
        <taxon>Viridiplantae</taxon>
        <taxon>Streptophyta</taxon>
        <taxon>Embryophyta</taxon>
        <taxon>Tracheophyta</taxon>
        <taxon>Spermatophyta</taxon>
        <taxon>Magnoliopsida</taxon>
        <taxon>eudicotyledons</taxon>
        <taxon>Gunneridae</taxon>
        <taxon>Pentapetalae</taxon>
        <taxon>asterids</taxon>
        <taxon>lamiids</taxon>
        <taxon>Solanales</taxon>
        <taxon>Solanaceae</taxon>
        <taxon>Solanoideae</taxon>
        <taxon>Solaneae</taxon>
        <taxon>Solanum</taxon>
    </lineage>
</organism>
<evidence type="ECO:0000313" key="1">
    <source>
        <dbReference type="EMBL" id="KAG5611920.1"/>
    </source>
</evidence>
<protein>
    <submittedName>
        <fullName evidence="1">Uncharacterized protein</fullName>
    </submittedName>
</protein>
<reference evidence="1 2" key="1">
    <citation type="submission" date="2020-09" db="EMBL/GenBank/DDBJ databases">
        <title>De no assembly of potato wild relative species, Solanum commersonii.</title>
        <authorList>
            <person name="Cho K."/>
        </authorList>
    </citation>
    <scope>NUCLEOTIDE SEQUENCE [LARGE SCALE GENOMIC DNA]</scope>
    <source>
        <strain evidence="1">LZ3.2</strain>
        <tissue evidence="1">Leaf</tissue>
    </source>
</reference>
<dbReference type="Proteomes" id="UP000824120">
    <property type="component" value="Chromosome 4"/>
</dbReference>
<dbReference type="AlphaFoldDB" id="A0A9J5ZIY5"/>
<proteinExistence type="predicted"/>
<sequence>MKFASECSNLWIIQHIFESSVALTESEDIKDDVKACLLRLDKVGGLCGDKMQRRIQEGVTEFT</sequence>
<accession>A0A9J5ZIY5</accession>
<comment type="caution">
    <text evidence="1">The sequence shown here is derived from an EMBL/GenBank/DDBJ whole genome shotgun (WGS) entry which is preliminary data.</text>
</comment>
<name>A0A9J5ZIY5_SOLCO</name>
<dbReference type="EMBL" id="JACXVP010000004">
    <property type="protein sequence ID" value="KAG5611920.1"/>
    <property type="molecule type" value="Genomic_DNA"/>
</dbReference>
<keyword evidence="2" id="KW-1185">Reference proteome</keyword>
<gene>
    <name evidence="1" type="ORF">H5410_023201</name>
</gene>